<dbReference type="EMBL" id="BPLQ01000103">
    <property type="protein sequence ID" value="GIX67673.1"/>
    <property type="molecule type" value="Genomic_DNA"/>
</dbReference>
<organism evidence="2 3">
    <name type="scientific">Caerostris darwini</name>
    <dbReference type="NCBI Taxonomy" id="1538125"/>
    <lineage>
        <taxon>Eukaryota</taxon>
        <taxon>Metazoa</taxon>
        <taxon>Ecdysozoa</taxon>
        <taxon>Arthropoda</taxon>
        <taxon>Chelicerata</taxon>
        <taxon>Arachnida</taxon>
        <taxon>Araneae</taxon>
        <taxon>Araneomorphae</taxon>
        <taxon>Entelegynae</taxon>
        <taxon>Araneoidea</taxon>
        <taxon>Araneidae</taxon>
        <taxon>Caerostris</taxon>
    </lineage>
</organism>
<keyword evidence="3" id="KW-1185">Reference proteome</keyword>
<proteinExistence type="predicted"/>
<accession>A0AAV4M5Q1</accession>
<protein>
    <submittedName>
        <fullName evidence="2">Uncharacterized protein</fullName>
    </submittedName>
</protein>
<evidence type="ECO:0000313" key="3">
    <source>
        <dbReference type="Proteomes" id="UP001054837"/>
    </source>
</evidence>
<sequence length="237" mass="26953">MWMSLDNVLLAFILLFLRRSLGCDSIGDFAGILATDYFSTFGKKDNNVVSHTLHRREYVSLPSNVFLFSHLKRSLGCDSIGDFAGILATDYFSTFGKKDNNVVSHTLHRREYVSLSSNVFLFSHLKRSLGCDSIGDFAGILATDYFSTFGMKDDNVCSNAFFVTPLNRHQFSFRRFSQKRENLDARLKIDANMLAQVADDTEGLPEPLFHPNRYPLNIPHYLRVFFRPVPFEGSLPP</sequence>
<comment type="caution">
    <text evidence="2">The sequence shown here is derived from an EMBL/GenBank/DDBJ whole genome shotgun (WGS) entry which is preliminary data.</text>
</comment>
<dbReference type="AlphaFoldDB" id="A0AAV4M5Q1"/>
<evidence type="ECO:0000313" key="2">
    <source>
        <dbReference type="EMBL" id="GIX67673.1"/>
    </source>
</evidence>
<feature type="chain" id="PRO_5043506605" evidence="1">
    <location>
        <begin position="23"/>
        <end position="237"/>
    </location>
</feature>
<name>A0AAV4M5Q1_9ARAC</name>
<dbReference type="Proteomes" id="UP001054837">
    <property type="component" value="Unassembled WGS sequence"/>
</dbReference>
<keyword evidence="1" id="KW-0732">Signal</keyword>
<reference evidence="2 3" key="1">
    <citation type="submission" date="2021-06" db="EMBL/GenBank/DDBJ databases">
        <title>Caerostris darwini draft genome.</title>
        <authorList>
            <person name="Kono N."/>
            <person name="Arakawa K."/>
        </authorList>
    </citation>
    <scope>NUCLEOTIDE SEQUENCE [LARGE SCALE GENOMIC DNA]</scope>
</reference>
<evidence type="ECO:0000256" key="1">
    <source>
        <dbReference type="SAM" id="SignalP"/>
    </source>
</evidence>
<gene>
    <name evidence="2" type="ORF">CDAR_461601</name>
</gene>
<feature type="signal peptide" evidence="1">
    <location>
        <begin position="1"/>
        <end position="22"/>
    </location>
</feature>